<dbReference type="OrthoDB" id="8254840at2"/>
<proteinExistence type="predicted"/>
<evidence type="ECO:0000313" key="2">
    <source>
        <dbReference type="EMBL" id="TWA97427.1"/>
    </source>
</evidence>
<dbReference type="AlphaFoldDB" id="A0A560DJY4"/>
<reference evidence="2 3" key="1">
    <citation type="submission" date="2019-06" db="EMBL/GenBank/DDBJ databases">
        <title>Genomic Encyclopedia of Type Strains, Phase IV (KMG-V): Genome sequencing to study the core and pangenomes of soil and plant-associated prokaryotes.</title>
        <authorList>
            <person name="Whitman W."/>
        </authorList>
    </citation>
    <scope>NUCLEOTIDE SEQUENCE [LARGE SCALE GENOMIC DNA]</scope>
    <source>
        <strain evidence="2 3">BR 510</strain>
    </source>
</reference>
<evidence type="ECO:0000313" key="3">
    <source>
        <dbReference type="Proteomes" id="UP000319949"/>
    </source>
</evidence>
<accession>A0A560DJY4</accession>
<sequence>MMSIKPLPFVGTDLGRARQILKSWTSLRRLTSDETDIVVRMIAQGLAEGRKHGFELAGAEGPSASQDYVDELPDTAGAQS</sequence>
<dbReference type="RefSeq" id="WP_063683002.1">
    <property type="nucleotide sequence ID" value="NZ_LVEM01000001.1"/>
</dbReference>
<name>A0A560DJY4_9BRAD</name>
<organism evidence="2 3">
    <name type="scientific">Bradyrhizobium stylosanthis</name>
    <dbReference type="NCBI Taxonomy" id="1803665"/>
    <lineage>
        <taxon>Bacteria</taxon>
        <taxon>Pseudomonadati</taxon>
        <taxon>Pseudomonadota</taxon>
        <taxon>Alphaproteobacteria</taxon>
        <taxon>Hyphomicrobiales</taxon>
        <taxon>Nitrobacteraceae</taxon>
        <taxon>Bradyrhizobium</taxon>
    </lineage>
</organism>
<dbReference type="Proteomes" id="UP000319949">
    <property type="component" value="Unassembled WGS sequence"/>
</dbReference>
<dbReference type="EMBL" id="VITK01000006">
    <property type="protein sequence ID" value="TWA97427.1"/>
    <property type="molecule type" value="Genomic_DNA"/>
</dbReference>
<dbReference type="STRING" id="1803665.GCA_001641335_00784"/>
<protein>
    <submittedName>
        <fullName evidence="2">Uncharacterized protein</fullName>
    </submittedName>
</protein>
<evidence type="ECO:0000256" key="1">
    <source>
        <dbReference type="SAM" id="MobiDB-lite"/>
    </source>
</evidence>
<gene>
    <name evidence="2" type="ORF">FBZ96_106483</name>
</gene>
<feature type="region of interest" description="Disordered" evidence="1">
    <location>
        <begin position="57"/>
        <end position="80"/>
    </location>
</feature>
<keyword evidence="3" id="KW-1185">Reference proteome</keyword>
<comment type="caution">
    <text evidence="2">The sequence shown here is derived from an EMBL/GenBank/DDBJ whole genome shotgun (WGS) entry which is preliminary data.</text>
</comment>